<keyword evidence="2" id="KW-1185">Reference proteome</keyword>
<dbReference type="AlphaFoldDB" id="A0A3N6PB89"/>
<dbReference type="Gene3D" id="3.10.450.50">
    <property type="match status" value="1"/>
</dbReference>
<dbReference type="GO" id="GO:0030638">
    <property type="term" value="P:polyketide metabolic process"/>
    <property type="evidence" value="ECO:0007669"/>
    <property type="project" value="InterPro"/>
</dbReference>
<evidence type="ECO:0000313" key="2">
    <source>
        <dbReference type="Proteomes" id="UP000282323"/>
    </source>
</evidence>
<dbReference type="InterPro" id="IPR009959">
    <property type="entry name" value="Cyclase_SnoaL-like"/>
</dbReference>
<dbReference type="Proteomes" id="UP000282323">
    <property type="component" value="Unassembled WGS sequence"/>
</dbReference>
<reference evidence="1 2" key="1">
    <citation type="submission" date="2018-10" db="EMBL/GenBank/DDBJ databases">
        <title>Natrarchaeobius chitinivorans gen. nov., sp. nov., and Natrarchaeobius haloalkaliphilus sp. nov., alkaliphilic, chitin-utilizing haloarchaea from hypersaline alkaline lakes.</title>
        <authorList>
            <person name="Sorokin D.Y."/>
            <person name="Elcheninov A.G."/>
            <person name="Kostrikina N.A."/>
            <person name="Bale N.J."/>
            <person name="Sinninghe Damste J.S."/>
            <person name="Khijniak T.V."/>
            <person name="Kublanov I.V."/>
            <person name="Toshchakov S.V."/>
        </authorList>
    </citation>
    <scope>NUCLEOTIDE SEQUENCE [LARGE SCALE GENOMIC DNA]</scope>
    <source>
        <strain evidence="1 2">AArcht4T</strain>
    </source>
</reference>
<accession>A0A3N6PB89</accession>
<organism evidence="1 2">
    <name type="scientific">Natrarchaeobius chitinivorans</name>
    <dbReference type="NCBI Taxonomy" id="1679083"/>
    <lineage>
        <taxon>Archaea</taxon>
        <taxon>Methanobacteriati</taxon>
        <taxon>Methanobacteriota</taxon>
        <taxon>Stenosarchaea group</taxon>
        <taxon>Halobacteria</taxon>
        <taxon>Halobacteriales</taxon>
        <taxon>Natrialbaceae</taxon>
        <taxon>Natrarchaeobius</taxon>
    </lineage>
</organism>
<dbReference type="SUPFAM" id="SSF54427">
    <property type="entry name" value="NTF2-like"/>
    <property type="match status" value="1"/>
</dbReference>
<proteinExistence type="predicted"/>
<dbReference type="PANTHER" id="PTHR38436">
    <property type="entry name" value="POLYKETIDE CYCLASE SNOAL-LIKE DOMAIN"/>
    <property type="match status" value="1"/>
</dbReference>
<evidence type="ECO:0000313" key="1">
    <source>
        <dbReference type="EMBL" id="RQG93785.1"/>
    </source>
</evidence>
<dbReference type="InterPro" id="IPR032710">
    <property type="entry name" value="NTF2-like_dom_sf"/>
</dbReference>
<name>A0A3N6PB89_NATCH</name>
<dbReference type="EMBL" id="REGA01000012">
    <property type="protein sequence ID" value="RQG93785.1"/>
    <property type="molecule type" value="Genomic_DNA"/>
</dbReference>
<dbReference type="RefSeq" id="WP_124196188.1">
    <property type="nucleotide sequence ID" value="NZ_REGA01000012.1"/>
</dbReference>
<comment type="caution">
    <text evidence="1">The sequence shown here is derived from an EMBL/GenBank/DDBJ whole genome shotgun (WGS) entry which is preliminary data.</text>
</comment>
<protein>
    <submittedName>
        <fullName evidence="1">Ester cyclase</fullName>
    </submittedName>
</protein>
<gene>
    <name evidence="1" type="ORF">EA473_13755</name>
</gene>
<sequence>MATTADTAENKRISRRFPEEVATERNLDLIDEICAEGVIDHSPLGEMKSREELKEQIEYLHTAFEDFSATVEDIVAEGDTVAMRVLLRGRHNGEFMGVAPTGEEFEVENMVFTRIEERKIVERWVQPDMLGLFVQLGIIEPPGE</sequence>
<dbReference type="Pfam" id="PF07366">
    <property type="entry name" value="SnoaL"/>
    <property type="match status" value="1"/>
</dbReference>
<dbReference type="OrthoDB" id="8685at2157"/>
<dbReference type="PANTHER" id="PTHR38436:SF1">
    <property type="entry name" value="ESTER CYCLASE"/>
    <property type="match status" value="1"/>
</dbReference>